<sequence length="76" mass="7924">MRSAAALFSSSTLFFSEDFSLPDFGSSGVLGGTLCLQGQSQELDGLLHTKCLGHRDSCLVPRNLVVLGPKGGPNNA</sequence>
<reference evidence="2 3" key="1">
    <citation type="journal article" date="2018" name="Front. Microbiol.">
        <title>Hydrolytic Capabilities as a Key to Environmental Success: Chitinolytic and Cellulolytic Acidobacteria From Acidic Sub-arctic Soils and Boreal Peatlands.</title>
        <authorList>
            <person name="Belova S.E."/>
            <person name="Ravin N.V."/>
            <person name="Pankratov T.A."/>
            <person name="Rakitin A.L."/>
            <person name="Ivanova A.A."/>
            <person name="Beletsky A.V."/>
            <person name="Mardanov A.V."/>
            <person name="Sinninghe Damste J.S."/>
            <person name="Dedysh S.N."/>
        </authorList>
    </citation>
    <scope>NUCLEOTIDE SEQUENCE [LARGE SCALE GENOMIC DNA]</scope>
    <source>
        <strain evidence="2 3">SBC82</strain>
        <plasmid evidence="3">pacpol2</plasmid>
    </source>
</reference>
<proteinExistence type="predicted"/>
<accession>A0A2Z5GBJ1</accession>
<evidence type="ECO:0000313" key="2">
    <source>
        <dbReference type="EMBL" id="AXC16074.1"/>
    </source>
</evidence>
<dbReference type="AlphaFoldDB" id="A0A2Z5GBJ1"/>
<name>A0A2Z5GBJ1_9BACT</name>
<feature type="domain" description="Transferrin-like" evidence="1">
    <location>
        <begin position="1"/>
        <end position="76"/>
    </location>
</feature>
<dbReference type="EMBL" id="CP030842">
    <property type="protein sequence ID" value="AXC16074.1"/>
    <property type="molecule type" value="Genomic_DNA"/>
</dbReference>
<geneLocation type="plasmid" evidence="3">
    <name>pacpol2</name>
</geneLocation>
<keyword evidence="2" id="KW-0614">Plasmid</keyword>
<keyword evidence="3" id="KW-1185">Reference proteome</keyword>
<dbReference type="PROSITE" id="PS51408">
    <property type="entry name" value="TRANSFERRIN_LIKE_4"/>
    <property type="match status" value="1"/>
</dbReference>
<protein>
    <recommendedName>
        <fullName evidence="1">Transferrin-like domain-containing protein</fullName>
    </recommendedName>
</protein>
<dbReference type="InterPro" id="IPR001156">
    <property type="entry name" value="Transferrin-like_dom"/>
</dbReference>
<dbReference type="Proteomes" id="UP000253606">
    <property type="component" value="Plasmid pACPOL2"/>
</dbReference>
<organism evidence="2 3">
    <name type="scientific">Acidisarcina polymorpha</name>
    <dbReference type="NCBI Taxonomy" id="2211140"/>
    <lineage>
        <taxon>Bacteria</taxon>
        <taxon>Pseudomonadati</taxon>
        <taxon>Acidobacteriota</taxon>
        <taxon>Terriglobia</taxon>
        <taxon>Terriglobales</taxon>
        <taxon>Acidobacteriaceae</taxon>
        <taxon>Acidisarcina</taxon>
    </lineage>
</organism>
<dbReference type="KEGG" id="abas:ACPOL_6866"/>
<gene>
    <name evidence="2" type="ORF">ACPOL_6866</name>
</gene>
<evidence type="ECO:0000259" key="1">
    <source>
        <dbReference type="PROSITE" id="PS51408"/>
    </source>
</evidence>
<evidence type="ECO:0000313" key="3">
    <source>
        <dbReference type="Proteomes" id="UP000253606"/>
    </source>
</evidence>